<keyword evidence="3" id="KW-1185">Reference proteome</keyword>
<proteinExistence type="predicted"/>
<organism evidence="2 3">
    <name type="scientific">Nocardia mexicana</name>
    <dbReference type="NCBI Taxonomy" id="279262"/>
    <lineage>
        <taxon>Bacteria</taxon>
        <taxon>Bacillati</taxon>
        <taxon>Actinomycetota</taxon>
        <taxon>Actinomycetes</taxon>
        <taxon>Mycobacteriales</taxon>
        <taxon>Nocardiaceae</taxon>
        <taxon>Nocardia</taxon>
    </lineage>
</organism>
<feature type="compositionally biased region" description="Polar residues" evidence="1">
    <location>
        <begin position="7"/>
        <end position="17"/>
    </location>
</feature>
<gene>
    <name evidence="2" type="ORF">DFR68_101243</name>
</gene>
<dbReference type="EMBL" id="QQAZ01000001">
    <property type="protein sequence ID" value="RDI55410.1"/>
    <property type="molecule type" value="Genomic_DNA"/>
</dbReference>
<feature type="region of interest" description="Disordered" evidence="1">
    <location>
        <begin position="1"/>
        <end position="57"/>
    </location>
</feature>
<dbReference type="STRING" id="1210089.GCA_001613165_04531"/>
<comment type="caution">
    <text evidence="2">The sequence shown here is derived from an EMBL/GenBank/DDBJ whole genome shotgun (WGS) entry which is preliminary data.</text>
</comment>
<evidence type="ECO:0000313" key="2">
    <source>
        <dbReference type="EMBL" id="RDI55410.1"/>
    </source>
</evidence>
<dbReference type="Proteomes" id="UP000255355">
    <property type="component" value="Unassembled WGS sequence"/>
</dbReference>
<reference evidence="2 3" key="1">
    <citation type="submission" date="2018-07" db="EMBL/GenBank/DDBJ databases">
        <title>Genomic Encyclopedia of Type Strains, Phase IV (KMG-IV): sequencing the most valuable type-strain genomes for metagenomic binning, comparative biology and taxonomic classification.</title>
        <authorList>
            <person name="Goeker M."/>
        </authorList>
    </citation>
    <scope>NUCLEOTIDE SEQUENCE [LARGE SCALE GENOMIC DNA]</scope>
    <source>
        <strain evidence="2 3">DSM 44952</strain>
    </source>
</reference>
<name>A0A370HFC1_9NOCA</name>
<dbReference type="AlphaFoldDB" id="A0A370HFC1"/>
<evidence type="ECO:0000313" key="3">
    <source>
        <dbReference type="Proteomes" id="UP000255355"/>
    </source>
</evidence>
<protein>
    <submittedName>
        <fullName evidence="2">Uncharacterized protein</fullName>
    </submittedName>
</protein>
<sequence length="57" mass="6102">MRGVTNDGETQQTTSQGKHAAPEGAGVHPLIDLTRDPNPGVPDHARADEDEDEQPDQ</sequence>
<evidence type="ECO:0000256" key="1">
    <source>
        <dbReference type="SAM" id="MobiDB-lite"/>
    </source>
</evidence>
<feature type="compositionally biased region" description="Acidic residues" evidence="1">
    <location>
        <begin position="48"/>
        <end position="57"/>
    </location>
</feature>
<accession>A0A370HFC1</accession>